<name>A0A9D1MLB1_9FIRM</name>
<evidence type="ECO:0000256" key="2">
    <source>
        <dbReference type="ARBA" id="ARBA00008959"/>
    </source>
</evidence>
<dbReference type="GO" id="GO:0006310">
    <property type="term" value="P:DNA recombination"/>
    <property type="evidence" value="ECO:0007669"/>
    <property type="project" value="InterPro"/>
</dbReference>
<dbReference type="InterPro" id="IPR027417">
    <property type="entry name" value="P-loop_NTPase"/>
</dbReference>
<dbReference type="Gene3D" id="1.20.272.10">
    <property type="match status" value="1"/>
</dbReference>
<evidence type="ECO:0000313" key="9">
    <source>
        <dbReference type="Proteomes" id="UP000824145"/>
    </source>
</evidence>
<reference evidence="8" key="1">
    <citation type="submission" date="2020-10" db="EMBL/GenBank/DDBJ databases">
        <authorList>
            <person name="Gilroy R."/>
        </authorList>
    </citation>
    <scope>NUCLEOTIDE SEQUENCE</scope>
    <source>
        <strain evidence="8">9366</strain>
    </source>
</reference>
<comment type="similarity">
    <text evidence="2">Belongs to the AAA ATPase family. RarA/MGS1/WRNIP1 subfamily.</text>
</comment>
<dbReference type="CDD" id="cd00009">
    <property type="entry name" value="AAA"/>
    <property type="match status" value="1"/>
</dbReference>
<evidence type="ECO:0000256" key="6">
    <source>
        <dbReference type="ARBA" id="ARBA00022840"/>
    </source>
</evidence>
<dbReference type="EMBL" id="DVNJ01000001">
    <property type="protein sequence ID" value="HIU62187.1"/>
    <property type="molecule type" value="Genomic_DNA"/>
</dbReference>
<evidence type="ECO:0000256" key="4">
    <source>
        <dbReference type="ARBA" id="ARBA00022705"/>
    </source>
</evidence>
<dbReference type="InterPro" id="IPR051314">
    <property type="entry name" value="AAA_ATPase_RarA/MGS1/WRNIP1"/>
</dbReference>
<dbReference type="GO" id="GO:0017116">
    <property type="term" value="F:single-stranded DNA helicase activity"/>
    <property type="evidence" value="ECO:0007669"/>
    <property type="project" value="TreeGrafter"/>
</dbReference>
<dbReference type="Proteomes" id="UP000824145">
    <property type="component" value="Unassembled WGS sequence"/>
</dbReference>
<accession>A0A9D1MLB1</accession>
<dbReference type="FunFam" id="3.40.50.300:FF:000137">
    <property type="entry name" value="Replication-associated recombination protein A"/>
    <property type="match status" value="1"/>
</dbReference>
<feature type="domain" description="AAA+ ATPase" evidence="7">
    <location>
        <begin position="48"/>
        <end position="165"/>
    </location>
</feature>
<dbReference type="Pfam" id="PF16193">
    <property type="entry name" value="AAA_assoc_2"/>
    <property type="match status" value="1"/>
</dbReference>
<dbReference type="AlphaFoldDB" id="A0A9D1MLB1"/>
<dbReference type="Pfam" id="PF12002">
    <property type="entry name" value="MgsA_C"/>
    <property type="match status" value="1"/>
</dbReference>
<evidence type="ECO:0000313" key="8">
    <source>
        <dbReference type="EMBL" id="HIU62187.1"/>
    </source>
</evidence>
<dbReference type="Pfam" id="PF05496">
    <property type="entry name" value="RuvB_N"/>
    <property type="match status" value="1"/>
</dbReference>
<reference evidence="8" key="2">
    <citation type="journal article" date="2021" name="PeerJ">
        <title>Extensive microbial diversity within the chicken gut microbiome revealed by metagenomics and culture.</title>
        <authorList>
            <person name="Gilroy R."/>
            <person name="Ravi A."/>
            <person name="Getino M."/>
            <person name="Pursley I."/>
            <person name="Horton D.L."/>
            <person name="Alikhan N.F."/>
            <person name="Baker D."/>
            <person name="Gharbi K."/>
            <person name="Hall N."/>
            <person name="Watson M."/>
            <person name="Adriaenssens E.M."/>
            <person name="Foster-Nyarko E."/>
            <person name="Jarju S."/>
            <person name="Secka A."/>
            <person name="Antonio M."/>
            <person name="Oren A."/>
            <person name="Chaudhuri R.R."/>
            <person name="La Ragione R."/>
            <person name="Hildebrand F."/>
            <person name="Pallen M.J."/>
        </authorList>
    </citation>
    <scope>NUCLEOTIDE SEQUENCE</scope>
    <source>
        <strain evidence="8">9366</strain>
    </source>
</reference>
<dbReference type="InterPro" id="IPR008824">
    <property type="entry name" value="RuvB-like_N"/>
</dbReference>
<dbReference type="InterPro" id="IPR008921">
    <property type="entry name" value="DNA_pol3_clamp-load_cplx_C"/>
</dbReference>
<gene>
    <name evidence="8" type="ORF">IAB07_00265</name>
</gene>
<dbReference type="InterPro" id="IPR003593">
    <property type="entry name" value="AAA+_ATPase"/>
</dbReference>
<dbReference type="SUPFAM" id="SSF52540">
    <property type="entry name" value="P-loop containing nucleoside triphosphate hydrolases"/>
    <property type="match status" value="1"/>
</dbReference>
<dbReference type="PANTHER" id="PTHR13779">
    <property type="entry name" value="WERNER HELICASE-INTERACTING PROTEIN 1 FAMILY MEMBER"/>
    <property type="match status" value="1"/>
</dbReference>
<dbReference type="InterPro" id="IPR032423">
    <property type="entry name" value="AAA_assoc_2"/>
</dbReference>
<proteinExistence type="inferred from homology"/>
<dbReference type="GO" id="GO:0009378">
    <property type="term" value="F:four-way junction helicase activity"/>
    <property type="evidence" value="ECO:0007669"/>
    <property type="project" value="InterPro"/>
</dbReference>
<dbReference type="GO" id="GO:0005524">
    <property type="term" value="F:ATP binding"/>
    <property type="evidence" value="ECO:0007669"/>
    <property type="project" value="UniProtKB-KW"/>
</dbReference>
<evidence type="ECO:0000259" key="7">
    <source>
        <dbReference type="SMART" id="SM00382"/>
    </source>
</evidence>
<dbReference type="FunFam" id="1.10.8.60:FF:000029">
    <property type="entry name" value="Replication-associated recombination protein A"/>
    <property type="match status" value="1"/>
</dbReference>
<dbReference type="GO" id="GO:0003677">
    <property type="term" value="F:DNA binding"/>
    <property type="evidence" value="ECO:0007669"/>
    <property type="project" value="InterPro"/>
</dbReference>
<protein>
    <recommendedName>
        <fullName evidence="3">Replication-associated recombination protein A</fullName>
    </recommendedName>
</protein>
<keyword evidence="6" id="KW-0067">ATP-binding</keyword>
<keyword evidence="5" id="KW-0547">Nucleotide-binding</keyword>
<dbReference type="Gene3D" id="1.10.8.60">
    <property type="match status" value="1"/>
</dbReference>
<dbReference type="CDD" id="cd18139">
    <property type="entry name" value="HLD_clamp_RarA"/>
    <property type="match status" value="1"/>
</dbReference>
<dbReference type="FunFam" id="1.20.272.10:FF:000001">
    <property type="entry name" value="Putative AAA family ATPase"/>
    <property type="match status" value="1"/>
</dbReference>
<evidence type="ECO:0000256" key="1">
    <source>
        <dbReference type="ARBA" id="ARBA00002393"/>
    </source>
</evidence>
<dbReference type="GO" id="GO:0000731">
    <property type="term" value="P:DNA synthesis involved in DNA repair"/>
    <property type="evidence" value="ECO:0007669"/>
    <property type="project" value="TreeGrafter"/>
</dbReference>
<dbReference type="PANTHER" id="PTHR13779:SF7">
    <property type="entry name" value="ATPASE WRNIP1"/>
    <property type="match status" value="1"/>
</dbReference>
<comment type="caution">
    <text evidence="8">The sequence shown here is derived from an EMBL/GenBank/DDBJ whole genome shotgun (WGS) entry which is preliminary data.</text>
</comment>
<dbReference type="SUPFAM" id="SSF48019">
    <property type="entry name" value="post-AAA+ oligomerization domain-like"/>
    <property type="match status" value="1"/>
</dbReference>
<dbReference type="InterPro" id="IPR021886">
    <property type="entry name" value="MgsA_C"/>
</dbReference>
<keyword evidence="4" id="KW-0235">DNA replication</keyword>
<dbReference type="Gene3D" id="3.40.50.300">
    <property type="entry name" value="P-loop containing nucleotide triphosphate hydrolases"/>
    <property type="match status" value="1"/>
</dbReference>
<evidence type="ECO:0000256" key="5">
    <source>
        <dbReference type="ARBA" id="ARBA00022741"/>
    </source>
</evidence>
<dbReference type="Gene3D" id="1.10.3710.10">
    <property type="entry name" value="DNA polymerase III clamp loader subunits, C-terminal domain"/>
    <property type="match status" value="1"/>
</dbReference>
<comment type="function">
    <text evidence="1">DNA-dependent ATPase that plays important roles in cellular responses to stalled DNA replication processes.</text>
</comment>
<dbReference type="GO" id="GO:0008047">
    <property type="term" value="F:enzyme activator activity"/>
    <property type="evidence" value="ECO:0007669"/>
    <property type="project" value="TreeGrafter"/>
</dbReference>
<dbReference type="SMART" id="SM00382">
    <property type="entry name" value="AAA"/>
    <property type="match status" value="1"/>
</dbReference>
<evidence type="ECO:0000256" key="3">
    <source>
        <dbReference type="ARBA" id="ARBA00020776"/>
    </source>
</evidence>
<sequence length="430" mass="47447">MESLFEMGDRANKPLAERMRPTSLDDFYGQSHIVGEGTLLRRAIKTDTLGSCIFYGPPGCGKTTLANIIANTTGGAFVKLNAVTSGVADAKRVIDEAKRRKLTEGIKTYLLLDECHRWNKAQSDCVLSAIEEGYIIFIGSTTENPFIAMTKAIVSRCRIFEFRKLEKSDMQDAICHALTDKTNGLGRYKVKLDKDALDHLIWASDGDVRTALNALELAFLTTEAGSDGVVHIDLKTAEQSIQKKSLGVDENMYYDMLSAFCKSLRGSDSDAALYWSERLLAAGCDPMLILRRLVVHASEDVGMADPQALVVATSAMYAFEHIGMPEGKIPLCNAIIYVCEASKSNSVVTAMEKAARAVEKVKDDNVPPYLRDSHYAGVHAGGYKYPHDYGGWVEQQYLPDKLKDEEFYTPSSNGSEKLLVRAKKIKRNKG</sequence>
<dbReference type="GO" id="GO:0006261">
    <property type="term" value="P:DNA-templated DNA replication"/>
    <property type="evidence" value="ECO:0007669"/>
    <property type="project" value="TreeGrafter"/>
</dbReference>
<organism evidence="8 9">
    <name type="scientific">Candidatus Caccalectryoclostridium excrementigallinarum</name>
    <dbReference type="NCBI Taxonomy" id="2840710"/>
    <lineage>
        <taxon>Bacteria</taxon>
        <taxon>Bacillati</taxon>
        <taxon>Bacillota</taxon>
        <taxon>Clostridia</taxon>
        <taxon>Christensenellales</taxon>
        <taxon>Christensenellaceae</taxon>
        <taxon>Christensenellaceae incertae sedis</taxon>
        <taxon>Candidatus Caccalectryoclostridium</taxon>
    </lineage>
</organism>